<proteinExistence type="predicted"/>
<feature type="non-terminal residue" evidence="1">
    <location>
        <position position="1"/>
    </location>
</feature>
<reference evidence="2" key="1">
    <citation type="journal article" date="2005" name="Nature">
        <title>The map-based sequence of the rice genome.</title>
        <authorList>
            <consortium name="International rice genome sequencing project (IRGSP)"/>
            <person name="Matsumoto T."/>
            <person name="Wu J."/>
            <person name="Kanamori H."/>
            <person name="Katayose Y."/>
            <person name="Fujisawa M."/>
            <person name="Namiki N."/>
            <person name="Mizuno H."/>
            <person name="Yamamoto K."/>
            <person name="Antonio B.A."/>
            <person name="Baba T."/>
            <person name="Sakata K."/>
            <person name="Nagamura Y."/>
            <person name="Aoki H."/>
            <person name="Arikawa K."/>
            <person name="Arita K."/>
            <person name="Bito T."/>
            <person name="Chiden Y."/>
            <person name="Fujitsuka N."/>
            <person name="Fukunaka R."/>
            <person name="Hamada M."/>
            <person name="Harada C."/>
            <person name="Hayashi A."/>
            <person name="Hijishita S."/>
            <person name="Honda M."/>
            <person name="Hosokawa S."/>
            <person name="Ichikawa Y."/>
            <person name="Idonuma A."/>
            <person name="Iijima M."/>
            <person name="Ikeda M."/>
            <person name="Ikeno M."/>
            <person name="Ito K."/>
            <person name="Ito S."/>
            <person name="Ito T."/>
            <person name="Ito Y."/>
            <person name="Ito Y."/>
            <person name="Iwabuchi A."/>
            <person name="Kamiya K."/>
            <person name="Karasawa W."/>
            <person name="Kurita K."/>
            <person name="Katagiri S."/>
            <person name="Kikuta A."/>
            <person name="Kobayashi H."/>
            <person name="Kobayashi N."/>
            <person name="Machita K."/>
            <person name="Maehara T."/>
            <person name="Masukawa M."/>
            <person name="Mizubayashi T."/>
            <person name="Mukai Y."/>
            <person name="Nagasaki H."/>
            <person name="Nagata Y."/>
            <person name="Naito S."/>
            <person name="Nakashima M."/>
            <person name="Nakama Y."/>
            <person name="Nakamichi Y."/>
            <person name="Nakamura M."/>
            <person name="Meguro A."/>
            <person name="Negishi M."/>
            <person name="Ohta I."/>
            <person name="Ohta T."/>
            <person name="Okamoto M."/>
            <person name="Ono N."/>
            <person name="Saji S."/>
            <person name="Sakaguchi M."/>
            <person name="Sakai K."/>
            <person name="Shibata M."/>
            <person name="Shimokawa T."/>
            <person name="Song J."/>
            <person name="Takazaki Y."/>
            <person name="Terasawa K."/>
            <person name="Tsugane M."/>
            <person name="Tsuji K."/>
            <person name="Ueda S."/>
            <person name="Waki K."/>
            <person name="Yamagata H."/>
            <person name="Yamamoto M."/>
            <person name="Yamamoto S."/>
            <person name="Yamane H."/>
            <person name="Yoshiki S."/>
            <person name="Yoshihara R."/>
            <person name="Yukawa K."/>
            <person name="Zhong H."/>
            <person name="Yano M."/>
            <person name="Yuan Q."/>
            <person name="Ouyang S."/>
            <person name="Liu J."/>
            <person name="Jones K.M."/>
            <person name="Gansberger K."/>
            <person name="Moffat K."/>
            <person name="Hill J."/>
            <person name="Bera J."/>
            <person name="Fadrosh D."/>
            <person name="Jin S."/>
            <person name="Johri S."/>
            <person name="Kim M."/>
            <person name="Overton L."/>
            <person name="Reardon M."/>
            <person name="Tsitrin T."/>
            <person name="Vuong H."/>
            <person name="Weaver B."/>
            <person name="Ciecko A."/>
            <person name="Tallon L."/>
            <person name="Jackson J."/>
            <person name="Pai G."/>
            <person name="Aken S.V."/>
            <person name="Utterback T."/>
            <person name="Reidmuller S."/>
            <person name="Feldblyum T."/>
            <person name="Hsiao J."/>
            <person name="Zismann V."/>
            <person name="Iobst S."/>
            <person name="de Vazeille A.R."/>
            <person name="Buell C.R."/>
            <person name="Ying K."/>
            <person name="Li Y."/>
            <person name="Lu T."/>
            <person name="Huang Y."/>
            <person name="Zhao Q."/>
            <person name="Feng Q."/>
            <person name="Zhang L."/>
            <person name="Zhu J."/>
            <person name="Weng Q."/>
            <person name="Mu J."/>
            <person name="Lu Y."/>
            <person name="Fan D."/>
            <person name="Liu Y."/>
            <person name="Guan J."/>
            <person name="Zhang Y."/>
            <person name="Yu S."/>
            <person name="Liu X."/>
            <person name="Zhang Y."/>
            <person name="Hong G."/>
            <person name="Han B."/>
            <person name="Choisne N."/>
            <person name="Demange N."/>
            <person name="Orjeda G."/>
            <person name="Samain S."/>
            <person name="Cattolico L."/>
            <person name="Pelletier E."/>
            <person name="Couloux A."/>
            <person name="Segurens B."/>
            <person name="Wincker P."/>
            <person name="D'Hont A."/>
            <person name="Scarpelli C."/>
            <person name="Weissenbach J."/>
            <person name="Salanoubat M."/>
            <person name="Quetier F."/>
            <person name="Yu Y."/>
            <person name="Kim H.R."/>
            <person name="Rambo T."/>
            <person name="Currie J."/>
            <person name="Collura K."/>
            <person name="Luo M."/>
            <person name="Yang T."/>
            <person name="Ammiraju J.S.S."/>
            <person name="Engler F."/>
            <person name="Soderlund C."/>
            <person name="Wing R.A."/>
            <person name="Palmer L.E."/>
            <person name="de la Bastide M."/>
            <person name="Spiegel L."/>
            <person name="Nascimento L."/>
            <person name="Zutavern T."/>
            <person name="O'Shaughnessy A."/>
            <person name="Dike S."/>
            <person name="Dedhia N."/>
            <person name="Preston R."/>
            <person name="Balija V."/>
            <person name="McCombie W.R."/>
            <person name="Chow T."/>
            <person name="Chen H."/>
            <person name="Chung M."/>
            <person name="Chen C."/>
            <person name="Shaw J."/>
            <person name="Wu H."/>
            <person name="Hsiao K."/>
            <person name="Chao Y."/>
            <person name="Chu M."/>
            <person name="Cheng C."/>
            <person name="Hour A."/>
            <person name="Lee P."/>
            <person name="Lin S."/>
            <person name="Lin Y."/>
            <person name="Liou J."/>
            <person name="Liu S."/>
            <person name="Hsing Y."/>
            <person name="Raghuvanshi S."/>
            <person name="Mohanty A."/>
            <person name="Bharti A.K."/>
            <person name="Gaur A."/>
            <person name="Gupta V."/>
            <person name="Kumar D."/>
            <person name="Ravi V."/>
            <person name="Vij S."/>
            <person name="Kapur A."/>
            <person name="Khurana P."/>
            <person name="Khurana P."/>
            <person name="Khurana J.P."/>
            <person name="Tyagi A.K."/>
            <person name="Gaikwad K."/>
            <person name="Singh A."/>
            <person name="Dalal V."/>
            <person name="Srivastava S."/>
            <person name="Dixit A."/>
            <person name="Pal A.K."/>
            <person name="Ghazi I.A."/>
            <person name="Yadav M."/>
            <person name="Pandit A."/>
            <person name="Bhargava A."/>
            <person name="Sureshbabu K."/>
            <person name="Batra K."/>
            <person name="Sharma T.R."/>
            <person name="Mohapatra T."/>
            <person name="Singh N.K."/>
            <person name="Messing J."/>
            <person name="Nelson A.B."/>
            <person name="Fuks G."/>
            <person name="Kavchok S."/>
            <person name="Keizer G."/>
            <person name="Linton E."/>
            <person name="Llaca V."/>
            <person name="Song R."/>
            <person name="Tanyolac B."/>
            <person name="Young S."/>
            <person name="Ho-Il K."/>
            <person name="Hahn J.H."/>
            <person name="Sangsakoo G."/>
            <person name="Vanavichit A."/>
            <person name="de Mattos Luiz.A.T."/>
            <person name="Zimmer P.D."/>
            <person name="Malone G."/>
            <person name="Dellagostin O."/>
            <person name="de Oliveira A.C."/>
            <person name="Bevan M."/>
            <person name="Bancroft I."/>
            <person name="Minx P."/>
            <person name="Cordum H."/>
            <person name="Wilson R."/>
            <person name="Cheng Z."/>
            <person name="Jin W."/>
            <person name="Jiang J."/>
            <person name="Leong S.A."/>
            <person name="Iwama H."/>
            <person name="Gojobori T."/>
            <person name="Itoh T."/>
            <person name="Niimura Y."/>
            <person name="Fujii Y."/>
            <person name="Habara T."/>
            <person name="Sakai H."/>
            <person name="Sato Y."/>
            <person name="Wilson G."/>
            <person name="Kumar K."/>
            <person name="McCouch S."/>
            <person name="Juretic N."/>
            <person name="Hoen D."/>
            <person name="Wright S."/>
            <person name="Bruskiewich R."/>
            <person name="Bureau T."/>
            <person name="Miyao A."/>
            <person name="Hirochika H."/>
            <person name="Nishikawa T."/>
            <person name="Kadowaki K."/>
            <person name="Sugiura M."/>
            <person name="Burr B."/>
            <person name="Sasaki T."/>
        </authorList>
    </citation>
    <scope>NUCLEOTIDE SEQUENCE [LARGE SCALE GENOMIC DNA]</scope>
    <source>
        <strain evidence="2">cv. Nipponbare</strain>
    </source>
</reference>
<sequence>LFKYLYKGHDKASISINEADKNGEIDEIQRYRDARWVTPPEALWRIYGFDICHISPSVRQLQLHLPNMHMLAFDADKDLRDVLDKEDAGRSMLTAYFEANRQHV</sequence>
<dbReference type="Gramene" id="Os01t0646700-01">
    <property type="protein sequence ID" value="Os01t0646700-01"/>
    <property type="gene ID" value="Os01g0646700"/>
</dbReference>
<evidence type="ECO:0000313" key="1">
    <source>
        <dbReference type="EMBL" id="BAS73409.1"/>
    </source>
</evidence>
<keyword evidence="2" id="KW-1185">Reference proteome</keyword>
<evidence type="ECO:0000313" key="2">
    <source>
        <dbReference type="Proteomes" id="UP000059680"/>
    </source>
</evidence>
<dbReference type="Proteomes" id="UP000059680">
    <property type="component" value="Chromosome 1"/>
</dbReference>
<dbReference type="EMBL" id="AP014957">
    <property type="protein sequence ID" value="BAS73409.1"/>
    <property type="molecule type" value="Genomic_DNA"/>
</dbReference>
<dbReference type="ExpressionAtlas" id="A0A0N7KDE7">
    <property type="expression patterns" value="baseline and differential"/>
</dbReference>
<reference evidence="1 2" key="3">
    <citation type="journal article" date="2013" name="Rice">
        <title>Improvement of the Oryza sativa Nipponbare reference genome using next generation sequence and optical map data.</title>
        <authorList>
            <person name="Kawahara Y."/>
            <person name="de la Bastide M."/>
            <person name="Hamilton J.P."/>
            <person name="Kanamori H."/>
            <person name="McCombie W.R."/>
            <person name="Ouyang S."/>
            <person name="Schwartz D.C."/>
            <person name="Tanaka T."/>
            <person name="Wu J."/>
            <person name="Zhou S."/>
            <person name="Childs K.L."/>
            <person name="Davidson R.M."/>
            <person name="Lin H."/>
            <person name="Quesada-Ocampo L."/>
            <person name="Vaillancourt B."/>
            <person name="Sakai H."/>
            <person name="Lee S.S."/>
            <person name="Kim J."/>
            <person name="Numa H."/>
            <person name="Itoh T."/>
            <person name="Buell C.R."/>
            <person name="Matsumoto T."/>
        </authorList>
    </citation>
    <scope>NUCLEOTIDE SEQUENCE [LARGE SCALE GENOMIC DNA]</scope>
    <source>
        <strain evidence="2">cv. Nipponbare</strain>
    </source>
</reference>
<organism evidence="1 2">
    <name type="scientific">Oryza sativa subsp. japonica</name>
    <name type="common">Rice</name>
    <dbReference type="NCBI Taxonomy" id="39947"/>
    <lineage>
        <taxon>Eukaryota</taxon>
        <taxon>Viridiplantae</taxon>
        <taxon>Streptophyta</taxon>
        <taxon>Embryophyta</taxon>
        <taxon>Tracheophyta</taxon>
        <taxon>Spermatophyta</taxon>
        <taxon>Magnoliopsida</taxon>
        <taxon>Liliopsida</taxon>
        <taxon>Poales</taxon>
        <taxon>Poaceae</taxon>
        <taxon>BOP clade</taxon>
        <taxon>Oryzoideae</taxon>
        <taxon>Oryzeae</taxon>
        <taxon>Oryzinae</taxon>
        <taxon>Oryza</taxon>
        <taxon>Oryza sativa</taxon>
    </lineage>
</organism>
<dbReference type="AlphaFoldDB" id="A0A0N7KDE7"/>
<accession>A0A0N7KDE7</accession>
<reference evidence="1 2" key="2">
    <citation type="journal article" date="2013" name="Plant Cell Physiol.">
        <title>Rice Annotation Project Database (RAP-DB): an integrative and interactive database for rice genomics.</title>
        <authorList>
            <person name="Sakai H."/>
            <person name="Lee S.S."/>
            <person name="Tanaka T."/>
            <person name="Numa H."/>
            <person name="Kim J."/>
            <person name="Kawahara Y."/>
            <person name="Wakimoto H."/>
            <person name="Yang C.C."/>
            <person name="Iwamoto M."/>
            <person name="Abe T."/>
            <person name="Yamada Y."/>
            <person name="Muto A."/>
            <person name="Inokuchi H."/>
            <person name="Ikemura T."/>
            <person name="Matsumoto T."/>
            <person name="Sasaki T."/>
            <person name="Itoh T."/>
        </authorList>
    </citation>
    <scope>NUCLEOTIDE SEQUENCE [LARGE SCALE GENOMIC DNA]</scope>
    <source>
        <strain evidence="2">cv. Nipponbare</strain>
    </source>
</reference>
<name>A0A0N7KDE7_ORYSJ</name>
<protein>
    <submittedName>
        <fullName evidence="1">Os01g0646700 protein</fullName>
    </submittedName>
</protein>
<gene>
    <name evidence="1" type="ordered locus">Os01g0646700</name>
    <name evidence="1" type="ORF">OSNPB_010646700</name>
</gene>